<reference evidence="2" key="1">
    <citation type="submission" date="2016-10" db="EMBL/GenBank/DDBJ databases">
        <authorList>
            <person name="Varghese N."/>
            <person name="Submissions S."/>
        </authorList>
    </citation>
    <scope>NUCLEOTIDE SEQUENCE [LARGE SCALE GENOMIC DNA]</scope>
    <source>
        <strain evidence="2">DSM 26382</strain>
    </source>
</reference>
<evidence type="ECO:0000313" key="2">
    <source>
        <dbReference type="Proteomes" id="UP000199467"/>
    </source>
</evidence>
<dbReference type="Proteomes" id="UP000199467">
    <property type="component" value="Unassembled WGS sequence"/>
</dbReference>
<accession>A0A1G6PVD2</accession>
<proteinExistence type="predicted"/>
<organism evidence="1 2">
    <name type="scientific">Ectopseudomonas chengduensis</name>
    <dbReference type="NCBI Taxonomy" id="489632"/>
    <lineage>
        <taxon>Bacteria</taxon>
        <taxon>Pseudomonadati</taxon>
        <taxon>Pseudomonadota</taxon>
        <taxon>Gammaproteobacteria</taxon>
        <taxon>Pseudomonadales</taxon>
        <taxon>Pseudomonadaceae</taxon>
        <taxon>Ectopseudomonas</taxon>
    </lineage>
</organism>
<sequence>MKTSNYKGFELDWVEEKQVFAISLEGDHVSHVPTIEIGEKCIDFYHEASDVSFNLHRKRAEAARQAERDNAGPEPELATEGKPNVAWVKWYRAISGCGLREAYEAAVLRISQA</sequence>
<dbReference type="GeneID" id="57609125"/>
<evidence type="ECO:0000313" key="1">
    <source>
        <dbReference type="EMBL" id="SDC83357.1"/>
    </source>
</evidence>
<dbReference type="EMBL" id="FMZQ01000007">
    <property type="protein sequence ID" value="SDC83357.1"/>
    <property type="molecule type" value="Genomic_DNA"/>
</dbReference>
<dbReference type="RefSeq" id="WP_017362244.1">
    <property type="nucleotide sequence ID" value="NZ_FMZQ01000007.1"/>
</dbReference>
<protein>
    <submittedName>
        <fullName evidence="1">Uncharacterized protein</fullName>
    </submittedName>
</protein>
<name>A0A1G6PVD2_9GAMM</name>
<dbReference type="AlphaFoldDB" id="A0A1G6PVD2"/>
<gene>
    <name evidence="1" type="ORF">SAMN05216576_10786</name>
</gene>
<keyword evidence="2" id="KW-1185">Reference proteome</keyword>